<dbReference type="STRING" id="7395.A0A1A9UPR1"/>
<accession>A0A1A9UPR1</accession>
<proteinExistence type="predicted"/>
<evidence type="ECO:0000256" key="1">
    <source>
        <dbReference type="SAM" id="MobiDB-lite"/>
    </source>
</evidence>
<protein>
    <submittedName>
        <fullName evidence="2">Uncharacterized protein</fullName>
    </submittedName>
</protein>
<reference evidence="2" key="1">
    <citation type="submission" date="2020-05" db="UniProtKB">
        <authorList>
            <consortium name="EnsemblMetazoa"/>
        </authorList>
    </citation>
    <scope>IDENTIFICATION</scope>
    <source>
        <strain evidence="2">TTRI</strain>
    </source>
</reference>
<dbReference type="EnsemblMetazoa" id="GAUT011413-RA">
    <property type="protein sequence ID" value="GAUT011413-PA"/>
    <property type="gene ID" value="GAUT011413"/>
</dbReference>
<evidence type="ECO:0000313" key="2">
    <source>
        <dbReference type="EnsemblMetazoa" id="GAUT011413-PA"/>
    </source>
</evidence>
<organism evidence="2 3">
    <name type="scientific">Glossina austeni</name>
    <name type="common">Savannah tsetse fly</name>
    <dbReference type="NCBI Taxonomy" id="7395"/>
    <lineage>
        <taxon>Eukaryota</taxon>
        <taxon>Metazoa</taxon>
        <taxon>Ecdysozoa</taxon>
        <taxon>Arthropoda</taxon>
        <taxon>Hexapoda</taxon>
        <taxon>Insecta</taxon>
        <taxon>Pterygota</taxon>
        <taxon>Neoptera</taxon>
        <taxon>Endopterygota</taxon>
        <taxon>Diptera</taxon>
        <taxon>Brachycera</taxon>
        <taxon>Muscomorpha</taxon>
        <taxon>Hippoboscoidea</taxon>
        <taxon>Glossinidae</taxon>
        <taxon>Glossina</taxon>
    </lineage>
</organism>
<dbReference type="AlphaFoldDB" id="A0A1A9UPR1"/>
<dbReference type="VEuPathDB" id="VectorBase:GAUT011413"/>
<name>A0A1A9UPR1_GLOAU</name>
<sequence length="288" mass="30623">MELAISLENNSYSSLANMDNSIDQQQASGAQVGSDVTTTVMDLPVTLLERNDESAFPRCIHQRALNHSNSINGMKEKSSPAETLSVSTTVGTVGNSQVQAAKVLTIKNLNNENRQINISSNFDNTNQANHSNSSNNNTSQSSTITSLILLQPLNKTHNPPNSGASAIGRNDCYISTTSTTVLPSFSQHYSEGKFPSTCGSVVPSTDYTYSPTYAQYGNAYGTYGYGSSSGLLNSYYYEGVQNQTTNTTASNQEIRSPLAATRANSLASAASPTGSACTKSESSDIFLV</sequence>
<feature type="region of interest" description="Disordered" evidence="1">
    <location>
        <begin position="119"/>
        <end position="142"/>
    </location>
</feature>
<dbReference type="Proteomes" id="UP000078200">
    <property type="component" value="Unassembled WGS sequence"/>
</dbReference>
<feature type="compositionally biased region" description="Low complexity" evidence="1">
    <location>
        <begin position="124"/>
        <end position="142"/>
    </location>
</feature>
<keyword evidence="3" id="KW-1185">Reference proteome</keyword>
<evidence type="ECO:0000313" key="3">
    <source>
        <dbReference type="Proteomes" id="UP000078200"/>
    </source>
</evidence>
<feature type="region of interest" description="Disordered" evidence="1">
    <location>
        <begin position="269"/>
        <end position="288"/>
    </location>
</feature>